<evidence type="ECO:0000259" key="4">
    <source>
        <dbReference type="PROSITE" id="PS50181"/>
    </source>
</evidence>
<dbReference type="OrthoDB" id="366390at2759"/>
<dbReference type="InterPro" id="IPR036770">
    <property type="entry name" value="Ankyrin_rpt-contain_sf"/>
</dbReference>
<evidence type="ECO:0000256" key="3">
    <source>
        <dbReference type="PROSITE-ProRule" id="PRU00023"/>
    </source>
</evidence>
<proteinExistence type="predicted"/>
<dbReference type="InterPro" id="IPR002110">
    <property type="entry name" value="Ankyrin_rpt"/>
</dbReference>
<dbReference type="SMART" id="SM00248">
    <property type="entry name" value="ANK"/>
    <property type="match status" value="8"/>
</dbReference>
<dbReference type="PROSITE" id="PS50297">
    <property type="entry name" value="ANK_REP_REGION"/>
    <property type="match status" value="3"/>
</dbReference>
<dbReference type="AlphaFoldDB" id="A0A059J8J6"/>
<name>A0A059J8J6_TRIIM</name>
<dbReference type="Gene3D" id="1.25.40.20">
    <property type="entry name" value="Ankyrin repeat-containing domain"/>
    <property type="match status" value="2"/>
</dbReference>
<sequence length="523" mass="58445">MSPVTIDSLPYEIISLVLSYIPVVEYRNIKLAGSRHLVRAIHGWASRISYQRYIDLLQQQDTESCILPSGTARTALAITIDRGYEFMVQRYIDRYGGAKTRPVSRENRTFVSAFHIAAFHGSTSILRLLLDRINLRCRRTGATALHMAVKGGSLEVIKFLVENGADINAIDFGDYTPLGLARVSNFQEAVIEYLQEQGGCEDAKEVLQKYPSRKFADLVWRCTDEPARIVKLGSDFLPYGDWQRKEVIRLFGRYLIAKRSESSTPSEQYQSHLIAIAVAGRVYEVVEALIDDGFPVDSWINSAGQNLLHRAVLCDNAALSELLAKNGVNPSHVALGISPFHRAATIGHLRSLQGIIDAGFSVNMTDHNGRTALHCARYGYENFVSILVDKNGADIEARDNAGRTPLHSSVIGENESIFLDLLERGADINARDNDQNTPLIFACKQRAYIYMHELLRRGADITLFNADGRNAMEISSRLSVLRNIMQLSVDPQLIAKAKTVRQIRETKVDDADDEIPQHINDCQ</sequence>
<protein>
    <recommendedName>
        <fullName evidence="4">F-box domain-containing protein</fullName>
    </recommendedName>
</protein>
<dbReference type="PANTHER" id="PTHR24198:SF165">
    <property type="entry name" value="ANKYRIN REPEAT-CONTAINING PROTEIN-RELATED"/>
    <property type="match status" value="1"/>
</dbReference>
<dbReference type="PROSITE" id="PS50181">
    <property type="entry name" value="FBOX"/>
    <property type="match status" value="1"/>
</dbReference>
<feature type="repeat" description="ANK" evidence="3">
    <location>
        <begin position="401"/>
        <end position="433"/>
    </location>
</feature>
<evidence type="ECO:0000313" key="5">
    <source>
        <dbReference type="EMBL" id="KDB24018.1"/>
    </source>
</evidence>
<evidence type="ECO:0000313" key="6">
    <source>
        <dbReference type="Proteomes" id="UP000024533"/>
    </source>
</evidence>
<dbReference type="SUPFAM" id="SSF48403">
    <property type="entry name" value="Ankyrin repeat"/>
    <property type="match status" value="2"/>
</dbReference>
<dbReference type="HOGENOM" id="CLU_039948_0_0_1"/>
<evidence type="ECO:0000256" key="1">
    <source>
        <dbReference type="ARBA" id="ARBA00022737"/>
    </source>
</evidence>
<feature type="domain" description="F-box" evidence="4">
    <location>
        <begin position="3"/>
        <end position="47"/>
    </location>
</feature>
<evidence type="ECO:0000256" key="2">
    <source>
        <dbReference type="ARBA" id="ARBA00023043"/>
    </source>
</evidence>
<accession>A0A059J8J6</accession>
<comment type="caution">
    <text evidence="5">The sequence shown here is derived from an EMBL/GenBank/DDBJ whole genome shotgun (WGS) entry which is preliminary data.</text>
</comment>
<feature type="repeat" description="ANK" evidence="3">
    <location>
        <begin position="140"/>
        <end position="172"/>
    </location>
</feature>
<dbReference type="STRING" id="1215338.A0A059J8J6"/>
<dbReference type="InterPro" id="IPR001810">
    <property type="entry name" value="F-box_dom"/>
</dbReference>
<dbReference type="PRINTS" id="PR01415">
    <property type="entry name" value="ANKYRIN"/>
</dbReference>
<dbReference type="OMA" id="RYGGAKT"/>
<organism evidence="5 6">
    <name type="scientific">Trichophyton interdigitale (strain MR816)</name>
    <dbReference type="NCBI Taxonomy" id="1215338"/>
    <lineage>
        <taxon>Eukaryota</taxon>
        <taxon>Fungi</taxon>
        <taxon>Dikarya</taxon>
        <taxon>Ascomycota</taxon>
        <taxon>Pezizomycotina</taxon>
        <taxon>Eurotiomycetes</taxon>
        <taxon>Eurotiomycetidae</taxon>
        <taxon>Onygenales</taxon>
        <taxon>Arthrodermataceae</taxon>
        <taxon>Trichophyton</taxon>
    </lineage>
</organism>
<keyword evidence="2 3" id="KW-0040">ANK repeat</keyword>
<feature type="repeat" description="ANK" evidence="3">
    <location>
        <begin position="335"/>
        <end position="367"/>
    </location>
</feature>
<reference evidence="5 6" key="1">
    <citation type="submission" date="2014-02" db="EMBL/GenBank/DDBJ databases">
        <title>The Genome Sequence of Trichophyton interdigitale MR816.</title>
        <authorList>
            <consortium name="The Broad Institute Genomics Platform"/>
            <person name="Cuomo C.A."/>
            <person name="White T.C."/>
            <person name="Graser Y."/>
            <person name="Martinez-Rossi N."/>
            <person name="Heitman J."/>
            <person name="Young S.K."/>
            <person name="Zeng Q."/>
            <person name="Gargeya S."/>
            <person name="Abouelleil A."/>
            <person name="Alvarado L."/>
            <person name="Chapman S.B."/>
            <person name="Gainer-Dewar J."/>
            <person name="Goldberg J."/>
            <person name="Griggs A."/>
            <person name="Gujja S."/>
            <person name="Hansen M."/>
            <person name="Howarth C."/>
            <person name="Imamovic A."/>
            <person name="Larimer J."/>
            <person name="Martinez D."/>
            <person name="Murphy C."/>
            <person name="Pearson M.D."/>
            <person name="Persinoti G."/>
            <person name="Poon T."/>
            <person name="Priest M."/>
            <person name="Roberts A.D."/>
            <person name="Saif S."/>
            <person name="Shea T.D."/>
            <person name="Sykes S.N."/>
            <person name="Wortman J."/>
            <person name="Nusbaum C."/>
            <person name="Birren B."/>
        </authorList>
    </citation>
    <scope>NUCLEOTIDE SEQUENCE [LARGE SCALE GENOMIC DNA]</scope>
    <source>
        <strain evidence="5 6">MR816</strain>
    </source>
</reference>
<dbReference type="Proteomes" id="UP000024533">
    <property type="component" value="Unassembled WGS sequence"/>
</dbReference>
<dbReference type="EMBL" id="AOKY01000281">
    <property type="protein sequence ID" value="KDB24018.1"/>
    <property type="molecule type" value="Genomic_DNA"/>
</dbReference>
<dbReference type="Pfam" id="PF12796">
    <property type="entry name" value="Ank_2"/>
    <property type="match status" value="2"/>
</dbReference>
<gene>
    <name evidence="5" type="ORF">H109_04125</name>
</gene>
<keyword evidence="1" id="KW-0677">Repeat</keyword>
<dbReference type="PANTHER" id="PTHR24198">
    <property type="entry name" value="ANKYRIN REPEAT AND PROTEIN KINASE DOMAIN-CONTAINING PROTEIN"/>
    <property type="match status" value="1"/>
</dbReference>
<keyword evidence="6" id="KW-1185">Reference proteome</keyword>
<dbReference type="PROSITE" id="PS50088">
    <property type="entry name" value="ANK_REPEAT"/>
    <property type="match status" value="3"/>
</dbReference>